<dbReference type="PROSITE" id="PS50174">
    <property type="entry name" value="G_PATCH"/>
    <property type="match status" value="1"/>
</dbReference>
<dbReference type="PANTHER" id="PTHR15818:SF2">
    <property type="entry name" value="G-PATCH DOMAIN AND KOW MOTIFS-CONTAINING PROTEIN"/>
    <property type="match status" value="1"/>
</dbReference>
<dbReference type="InterPro" id="IPR045166">
    <property type="entry name" value="Spp2-like"/>
</dbReference>
<dbReference type="Pfam" id="PF12656">
    <property type="entry name" value="G-patch_2"/>
    <property type="match status" value="1"/>
</dbReference>
<dbReference type="InterPro" id="IPR026822">
    <property type="entry name" value="Spp2/MOS2_G-patch"/>
</dbReference>
<keyword evidence="2" id="KW-0539">Nucleus</keyword>
<protein>
    <recommendedName>
        <fullName evidence="3">G-patch domain-containing protein</fullName>
    </recommendedName>
</protein>
<dbReference type="GO" id="GO:0005681">
    <property type="term" value="C:spliceosomal complex"/>
    <property type="evidence" value="ECO:0007669"/>
    <property type="project" value="TreeGrafter"/>
</dbReference>
<accession>A0A1B6HES7</accession>
<dbReference type="SUPFAM" id="SSF50104">
    <property type="entry name" value="Translation proteins SH3-like domain"/>
    <property type="match status" value="1"/>
</dbReference>
<comment type="subcellular location">
    <subcellularLocation>
        <location evidence="1">Nucleus</location>
    </subcellularLocation>
</comment>
<dbReference type="EMBL" id="GECU01034516">
    <property type="protein sequence ID" value="JAS73190.1"/>
    <property type="molecule type" value="Transcribed_RNA"/>
</dbReference>
<organism evidence="4">
    <name type="scientific">Homalodisca liturata</name>
    <dbReference type="NCBI Taxonomy" id="320908"/>
    <lineage>
        <taxon>Eukaryota</taxon>
        <taxon>Metazoa</taxon>
        <taxon>Ecdysozoa</taxon>
        <taxon>Arthropoda</taxon>
        <taxon>Hexapoda</taxon>
        <taxon>Insecta</taxon>
        <taxon>Pterygota</taxon>
        <taxon>Neoptera</taxon>
        <taxon>Paraneoptera</taxon>
        <taxon>Hemiptera</taxon>
        <taxon>Auchenorrhyncha</taxon>
        <taxon>Membracoidea</taxon>
        <taxon>Cicadellidae</taxon>
        <taxon>Cicadellinae</taxon>
        <taxon>Proconiini</taxon>
        <taxon>Homalodisca</taxon>
    </lineage>
</organism>
<evidence type="ECO:0000256" key="1">
    <source>
        <dbReference type="ARBA" id="ARBA00004123"/>
    </source>
</evidence>
<name>A0A1B6HES7_9HEMI</name>
<reference evidence="4" key="1">
    <citation type="submission" date="2015-11" db="EMBL/GenBank/DDBJ databases">
        <title>De novo transcriptome assembly of four potential Pierce s Disease insect vectors from Arizona vineyards.</title>
        <authorList>
            <person name="Tassone E.E."/>
        </authorList>
    </citation>
    <scope>NUCLEOTIDE SEQUENCE</scope>
</reference>
<sequence>MGDEIKKISFGFSKLSKKPSIISSHTNQVKPEKNTIELIDCVEGNSIKLKEPFKSENNVLVIPLKKQSEDVRVRQDKELETKQVGGGTAGLVGDFVDNQVSNNSRQVCEPSTDSQASDVLCIVNKDLKISNPQECEKLTLDEIAAREIIAELNSNNANEEARIFSVPLTSNPPTGEKESSLDDYDNVPVNEFGMAMLRGMGWAPGKGIGKNEKSVTVKLPTVRPKGMGLGADKFIKEASNNKNVDENLKMIKGSFVRVVAGPHKDCYGQIEGFDDESGRLIVKLVLKNVSVSLNEFMVLLVDKKRVFKKLKSNQCC</sequence>
<evidence type="ECO:0000259" key="3">
    <source>
        <dbReference type="PROSITE" id="PS50174"/>
    </source>
</evidence>
<dbReference type="AlphaFoldDB" id="A0A1B6HES7"/>
<dbReference type="PANTHER" id="PTHR15818">
    <property type="entry name" value="G PATCH AND KOW-CONTAINING"/>
    <property type="match status" value="1"/>
</dbReference>
<proteinExistence type="predicted"/>
<dbReference type="GO" id="GO:0000398">
    <property type="term" value="P:mRNA splicing, via spliceosome"/>
    <property type="evidence" value="ECO:0007669"/>
    <property type="project" value="InterPro"/>
</dbReference>
<dbReference type="SMART" id="SM00443">
    <property type="entry name" value="G_patch"/>
    <property type="match status" value="1"/>
</dbReference>
<gene>
    <name evidence="4" type="ORF">g.18738</name>
</gene>
<evidence type="ECO:0000256" key="2">
    <source>
        <dbReference type="ARBA" id="ARBA00023242"/>
    </source>
</evidence>
<dbReference type="InterPro" id="IPR008991">
    <property type="entry name" value="Translation_prot_SH3-like_sf"/>
</dbReference>
<evidence type="ECO:0000313" key="4">
    <source>
        <dbReference type="EMBL" id="JAS73190.1"/>
    </source>
</evidence>
<feature type="domain" description="G-patch" evidence="3">
    <location>
        <begin position="189"/>
        <end position="220"/>
    </location>
</feature>
<dbReference type="GO" id="GO:0003676">
    <property type="term" value="F:nucleic acid binding"/>
    <property type="evidence" value="ECO:0007669"/>
    <property type="project" value="InterPro"/>
</dbReference>
<dbReference type="InterPro" id="IPR000467">
    <property type="entry name" value="G_patch_dom"/>
</dbReference>